<name>A0A096AAY6_9BACT</name>
<evidence type="ECO:0008006" key="3">
    <source>
        <dbReference type="Google" id="ProtNLM"/>
    </source>
</evidence>
<comment type="caution">
    <text evidence="1">The sequence shown here is derived from an EMBL/GenBank/DDBJ whole genome shotgun (WGS) entry which is preliminary data.</text>
</comment>
<reference evidence="1 2" key="1">
    <citation type="submission" date="2014-07" db="EMBL/GenBank/DDBJ databases">
        <authorList>
            <person name="McCorrison J."/>
            <person name="Sanka R."/>
            <person name="Torralba M."/>
            <person name="Gillis M."/>
            <person name="Haft D.H."/>
            <person name="Methe B."/>
            <person name="Sutton G."/>
            <person name="Nelson K.E."/>
        </authorList>
    </citation>
    <scope>NUCLEOTIDE SEQUENCE [LARGE SCALE GENOMIC DNA]</scope>
    <source>
        <strain evidence="1 2">DNF00320</strain>
    </source>
</reference>
<proteinExistence type="predicted"/>
<gene>
    <name evidence="1" type="ORF">HMPREF0647_07470</name>
</gene>
<dbReference type="Proteomes" id="UP000029525">
    <property type="component" value="Unassembled WGS sequence"/>
</dbReference>
<accession>A0A096AAY6</accession>
<dbReference type="EMBL" id="JRNQ01000045">
    <property type="protein sequence ID" value="KGF44248.1"/>
    <property type="molecule type" value="Genomic_DNA"/>
</dbReference>
<evidence type="ECO:0000313" key="2">
    <source>
        <dbReference type="Proteomes" id="UP000029525"/>
    </source>
</evidence>
<evidence type="ECO:0000313" key="1">
    <source>
        <dbReference type="EMBL" id="KGF44248.1"/>
    </source>
</evidence>
<dbReference type="AlphaFoldDB" id="A0A096AAY6"/>
<protein>
    <recommendedName>
        <fullName evidence="3">DUF2958 domain-containing protein</fullName>
    </recommendedName>
</protein>
<sequence length="123" mass="13916">MANRLMTAELAEQLKDFPLYSQDGKQKDATCVCVFEIGLIRWYVLEGQPEGDDFTLFSIVVGMAETEYGYASVKEMEGITVDGSRYGLGMLSIEQVPGFKPCPLVEIQDKRLQDFLSRLYDEQ</sequence>
<dbReference type="OrthoDB" id="1070337at2"/>
<organism evidence="1 2">
    <name type="scientific">Prevotella bivia DNF00320</name>
    <dbReference type="NCBI Taxonomy" id="1401068"/>
    <lineage>
        <taxon>Bacteria</taxon>
        <taxon>Pseudomonadati</taxon>
        <taxon>Bacteroidota</taxon>
        <taxon>Bacteroidia</taxon>
        <taxon>Bacteroidales</taxon>
        <taxon>Prevotellaceae</taxon>
        <taxon>Prevotella</taxon>
    </lineage>
</organism>